<proteinExistence type="inferred from homology"/>
<name>A0ABU8I5P2_9SPHI</name>
<dbReference type="Proteomes" id="UP001363035">
    <property type="component" value="Unassembled WGS sequence"/>
</dbReference>
<keyword evidence="2" id="KW-0479">Metal-binding</keyword>
<dbReference type="InterPro" id="IPR024607">
    <property type="entry name" value="Sulfatase_CS"/>
</dbReference>
<dbReference type="EMBL" id="JAYLLN010000017">
    <property type="protein sequence ID" value="MEI5984943.1"/>
    <property type="molecule type" value="Genomic_DNA"/>
</dbReference>
<dbReference type="InterPro" id="IPR000917">
    <property type="entry name" value="Sulfatase_N"/>
</dbReference>
<keyword evidence="4" id="KW-0106">Calcium</keyword>
<sequence>MRNHRYLMLFLLFFPAFLFAQHKGTRVDKKDLPNVILIFMDDMGYGDLGVTGALDYQTPILDQMANHGIRFTNFLVPQAVCSASRAALLTGNYPNRMGVHGAYMPNAKAGLKSSEITIAEMLKSKGYHTYMVGKWHLGNEPEFLPTKQGFDGYVGLPYSNDMWPVEFDGSPAKKGGRVAHYPKLPLLQSKVGQEIPDTIGIIKDLKDQATLTQRYTKEAVDYIKKHKKDRFFLYLAHNMTHAPIATSEKFIGKTKQGLYGDVMAEIDWSMGTILQALKDAKIEDNTIVIFTSDNGPWLNFGNQNGSSGGFREGKGTSWEGGQRVPCIIQWPKIIKQGRIENNLSSSMDIFATLADIVNYQEHPFQIDGLSFLPNLKDAEAKPHRDRMYYYYNKNDLEAVRLENWKLVFPHRYRSYEDILPGNDGNGGKYNSKTVDSLMLFDLRRDPAERYNVIEQHPDVKEKLLQMAEEARADLGDNLTNRKGANRRD</sequence>
<evidence type="ECO:0000256" key="1">
    <source>
        <dbReference type="ARBA" id="ARBA00008779"/>
    </source>
</evidence>
<dbReference type="PROSITE" id="PS00149">
    <property type="entry name" value="SULFATASE_2"/>
    <property type="match status" value="1"/>
</dbReference>
<accession>A0ABU8I5P2</accession>
<dbReference type="Pfam" id="PF00884">
    <property type="entry name" value="Sulfatase"/>
    <property type="match status" value="1"/>
</dbReference>
<evidence type="ECO:0000256" key="4">
    <source>
        <dbReference type="ARBA" id="ARBA00022837"/>
    </source>
</evidence>
<dbReference type="PANTHER" id="PTHR42693:SF53">
    <property type="entry name" value="ENDO-4-O-SULFATASE"/>
    <property type="match status" value="1"/>
</dbReference>
<dbReference type="Pfam" id="PF14707">
    <property type="entry name" value="Sulfatase_C"/>
    <property type="match status" value="1"/>
</dbReference>
<organism evidence="7 8">
    <name type="scientific">Sphingobacterium tenebrionis</name>
    <dbReference type="NCBI Taxonomy" id="3111775"/>
    <lineage>
        <taxon>Bacteria</taxon>
        <taxon>Pseudomonadati</taxon>
        <taxon>Bacteroidota</taxon>
        <taxon>Sphingobacteriia</taxon>
        <taxon>Sphingobacteriales</taxon>
        <taxon>Sphingobacteriaceae</taxon>
        <taxon>Sphingobacterium</taxon>
    </lineage>
</organism>
<evidence type="ECO:0000259" key="6">
    <source>
        <dbReference type="Pfam" id="PF00884"/>
    </source>
</evidence>
<protein>
    <submittedName>
        <fullName evidence="7">Sulfatase</fullName>
    </submittedName>
</protein>
<keyword evidence="5" id="KW-0732">Signal</keyword>
<comment type="similarity">
    <text evidence="1">Belongs to the sulfatase family.</text>
</comment>
<keyword evidence="3" id="KW-0378">Hydrolase</keyword>
<feature type="signal peptide" evidence="5">
    <location>
        <begin position="1"/>
        <end position="20"/>
    </location>
</feature>
<gene>
    <name evidence="7" type="ORF">VJ786_08510</name>
</gene>
<evidence type="ECO:0000256" key="2">
    <source>
        <dbReference type="ARBA" id="ARBA00022723"/>
    </source>
</evidence>
<evidence type="ECO:0000313" key="8">
    <source>
        <dbReference type="Proteomes" id="UP001363035"/>
    </source>
</evidence>
<keyword evidence="8" id="KW-1185">Reference proteome</keyword>
<reference evidence="7 8" key="1">
    <citation type="submission" date="2024-01" db="EMBL/GenBank/DDBJ databases">
        <title>Sphingobacterium tenebrionis sp. nov., a novel endophyte isolated from tenebrio molitor intestines.</title>
        <authorList>
            <person name="Zhang C."/>
        </authorList>
    </citation>
    <scope>NUCLEOTIDE SEQUENCE [LARGE SCALE GENOMIC DNA]</scope>
    <source>
        <strain evidence="7 8">PU5-4</strain>
    </source>
</reference>
<feature type="chain" id="PRO_5046394939" evidence="5">
    <location>
        <begin position="21"/>
        <end position="488"/>
    </location>
</feature>
<dbReference type="PANTHER" id="PTHR42693">
    <property type="entry name" value="ARYLSULFATASE FAMILY MEMBER"/>
    <property type="match status" value="1"/>
</dbReference>
<feature type="domain" description="Sulfatase N-terminal" evidence="6">
    <location>
        <begin position="33"/>
        <end position="358"/>
    </location>
</feature>
<dbReference type="InterPro" id="IPR050738">
    <property type="entry name" value="Sulfatase"/>
</dbReference>
<comment type="caution">
    <text evidence="7">The sequence shown here is derived from an EMBL/GenBank/DDBJ whole genome shotgun (WGS) entry which is preliminary data.</text>
</comment>
<dbReference type="CDD" id="cd16026">
    <property type="entry name" value="GALNS_like"/>
    <property type="match status" value="1"/>
</dbReference>
<evidence type="ECO:0000313" key="7">
    <source>
        <dbReference type="EMBL" id="MEI5984943.1"/>
    </source>
</evidence>
<dbReference type="RefSeq" id="WP_218962188.1">
    <property type="nucleotide sequence ID" value="NZ_JAYLLN010000017.1"/>
</dbReference>
<evidence type="ECO:0000256" key="5">
    <source>
        <dbReference type="SAM" id="SignalP"/>
    </source>
</evidence>
<evidence type="ECO:0000256" key="3">
    <source>
        <dbReference type="ARBA" id="ARBA00022801"/>
    </source>
</evidence>